<sequence length="510" mass="57702">MNDSRFAHLFEGNFDLDPIEIASIKHEIENRTVSINGLRLELQKLESEREKYQTLLSPLRCNAVPPEILGQIFKFSLLIAATSQEKRLKVLCLVCRRWRDVALGTPSLWAAVNLGVVRKQGRRLNFERIGTWLARSGVVQKSLKITGRHSDFGRCPLPAQELSHLLVDRAPFGTLSLECDNGECLERIFSQLPRDTTQNPMSTSMRSLSLRMVFHPFESFAHVWSILHRFPALDSLSLDLPWFDTIWTVPEDLRLTNLTGLTLACDWPFLSSVVTILRSCVNLETLVMDYKRLIREPGEALPSISDQVLLPRLRKLEMQRLPSESEDTRFLCFLRTPSLQTLKIRFGPDSLDPLGDSGLSGFSSDVTSLAKGPNPVSGLQHLFIQAIPISSSFGLREVIHAFPTLVHLTLDGLQSDSSMFKDPFYFDDMLLPNLKVLKVLNLQEDGDFEYEEMFNFLAERREYATEELPDSLEEVEVSIIRDPEGQNHPKDAPHASQLAEEGVAVSISFV</sequence>
<comment type="caution">
    <text evidence="3">The sequence shown here is derived from an EMBL/GenBank/DDBJ whole genome shotgun (WGS) entry which is preliminary data.</text>
</comment>
<dbReference type="InterPro" id="IPR032675">
    <property type="entry name" value="LRR_dom_sf"/>
</dbReference>
<dbReference type="PANTHER" id="PTHR16134:SF119">
    <property type="entry name" value="AT02038P-RELATED"/>
    <property type="match status" value="1"/>
</dbReference>
<dbReference type="EMBL" id="JAACJK010000064">
    <property type="protein sequence ID" value="KAF5335102.1"/>
    <property type="molecule type" value="Genomic_DNA"/>
</dbReference>
<accession>A0A8H5C4L3</accession>
<proteinExistence type="predicted"/>
<feature type="coiled-coil region" evidence="1">
    <location>
        <begin position="28"/>
        <end position="55"/>
    </location>
</feature>
<dbReference type="PANTHER" id="PTHR16134">
    <property type="entry name" value="F-BOX/TPR REPEAT PROTEIN POF3"/>
    <property type="match status" value="1"/>
</dbReference>
<dbReference type="InterPro" id="IPR001810">
    <property type="entry name" value="F-box_dom"/>
</dbReference>
<evidence type="ECO:0000313" key="4">
    <source>
        <dbReference type="Proteomes" id="UP000541558"/>
    </source>
</evidence>
<feature type="domain" description="F-box" evidence="2">
    <location>
        <begin position="63"/>
        <end position="112"/>
    </location>
</feature>
<dbReference type="Proteomes" id="UP000541558">
    <property type="component" value="Unassembled WGS sequence"/>
</dbReference>
<dbReference type="Gene3D" id="1.20.1280.50">
    <property type="match status" value="1"/>
</dbReference>
<evidence type="ECO:0000313" key="3">
    <source>
        <dbReference type="EMBL" id="KAF5335102.1"/>
    </source>
</evidence>
<dbReference type="SUPFAM" id="SSF52047">
    <property type="entry name" value="RNI-like"/>
    <property type="match status" value="1"/>
</dbReference>
<reference evidence="3 4" key="1">
    <citation type="journal article" date="2020" name="ISME J.">
        <title>Uncovering the hidden diversity of litter-decomposition mechanisms in mushroom-forming fungi.</title>
        <authorList>
            <person name="Floudas D."/>
            <person name="Bentzer J."/>
            <person name="Ahren D."/>
            <person name="Johansson T."/>
            <person name="Persson P."/>
            <person name="Tunlid A."/>
        </authorList>
    </citation>
    <scope>NUCLEOTIDE SEQUENCE [LARGE SCALE GENOMIC DNA]</scope>
    <source>
        <strain evidence="3 4">CBS 175.51</strain>
    </source>
</reference>
<organism evidence="3 4">
    <name type="scientific">Ephemerocybe angulata</name>
    <dbReference type="NCBI Taxonomy" id="980116"/>
    <lineage>
        <taxon>Eukaryota</taxon>
        <taxon>Fungi</taxon>
        <taxon>Dikarya</taxon>
        <taxon>Basidiomycota</taxon>
        <taxon>Agaricomycotina</taxon>
        <taxon>Agaricomycetes</taxon>
        <taxon>Agaricomycetidae</taxon>
        <taxon>Agaricales</taxon>
        <taxon>Agaricineae</taxon>
        <taxon>Psathyrellaceae</taxon>
        <taxon>Ephemerocybe</taxon>
    </lineage>
</organism>
<dbReference type="OrthoDB" id="2995180at2759"/>
<gene>
    <name evidence="3" type="ORF">D9611_010869</name>
</gene>
<dbReference type="Pfam" id="PF12937">
    <property type="entry name" value="F-box-like"/>
    <property type="match status" value="1"/>
</dbReference>
<keyword evidence="1" id="KW-0175">Coiled coil</keyword>
<protein>
    <recommendedName>
        <fullName evidence="2">F-box domain-containing protein</fullName>
    </recommendedName>
</protein>
<evidence type="ECO:0000256" key="1">
    <source>
        <dbReference type="SAM" id="Coils"/>
    </source>
</evidence>
<dbReference type="Gene3D" id="3.80.10.10">
    <property type="entry name" value="Ribonuclease Inhibitor"/>
    <property type="match status" value="1"/>
</dbReference>
<name>A0A8H5C4L3_9AGAR</name>
<evidence type="ECO:0000259" key="2">
    <source>
        <dbReference type="Pfam" id="PF12937"/>
    </source>
</evidence>
<keyword evidence="4" id="KW-1185">Reference proteome</keyword>
<dbReference type="AlphaFoldDB" id="A0A8H5C4L3"/>